<evidence type="ECO:0000313" key="2">
    <source>
        <dbReference type="EMBL" id="PKY59524.1"/>
    </source>
</evidence>
<evidence type="ECO:0000259" key="1">
    <source>
        <dbReference type="Pfam" id="PF26638"/>
    </source>
</evidence>
<dbReference type="Pfam" id="PF26638">
    <property type="entry name" value="DUF8211"/>
    <property type="match status" value="1"/>
</dbReference>
<organism evidence="2 3">
    <name type="scientific">Rhizophagus irregularis</name>
    <dbReference type="NCBI Taxonomy" id="588596"/>
    <lineage>
        <taxon>Eukaryota</taxon>
        <taxon>Fungi</taxon>
        <taxon>Fungi incertae sedis</taxon>
        <taxon>Mucoromycota</taxon>
        <taxon>Glomeromycotina</taxon>
        <taxon>Glomeromycetes</taxon>
        <taxon>Glomerales</taxon>
        <taxon>Glomeraceae</taxon>
        <taxon>Rhizophagus</taxon>
    </lineage>
</organism>
<evidence type="ECO:0000313" key="3">
    <source>
        <dbReference type="Proteomes" id="UP000234323"/>
    </source>
</evidence>
<dbReference type="InterPro" id="IPR058524">
    <property type="entry name" value="DUF8211"/>
</dbReference>
<dbReference type="AlphaFoldDB" id="A0A2I1HKX1"/>
<feature type="domain" description="DUF8211" evidence="1">
    <location>
        <begin position="48"/>
        <end position="99"/>
    </location>
</feature>
<dbReference type="EMBL" id="LLXI01003607">
    <property type="protein sequence ID" value="PKY59524.1"/>
    <property type="molecule type" value="Genomic_DNA"/>
</dbReference>
<comment type="caution">
    <text evidence="2">The sequence shown here is derived from an EMBL/GenBank/DDBJ whole genome shotgun (WGS) entry which is preliminary data.</text>
</comment>
<gene>
    <name evidence="2" type="ORF">RhiirA4_430470</name>
</gene>
<dbReference type="Proteomes" id="UP000234323">
    <property type="component" value="Unassembled WGS sequence"/>
</dbReference>
<name>A0A2I1HKX1_9GLOM</name>
<proteinExistence type="predicted"/>
<reference evidence="2 3" key="1">
    <citation type="submission" date="2015-10" db="EMBL/GenBank/DDBJ databases">
        <title>Genome analyses suggest a sexual origin of heterokaryosis in a supposedly ancient asexual fungus.</title>
        <authorList>
            <person name="Ropars J."/>
            <person name="Sedzielewska K."/>
            <person name="Noel J."/>
            <person name="Charron P."/>
            <person name="Farinelli L."/>
            <person name="Marton T."/>
            <person name="Kruger M."/>
            <person name="Pelin A."/>
            <person name="Brachmann A."/>
            <person name="Corradi N."/>
        </authorList>
    </citation>
    <scope>NUCLEOTIDE SEQUENCE [LARGE SCALE GENOMIC DNA]</scope>
    <source>
        <strain evidence="2 3">A4</strain>
    </source>
</reference>
<accession>A0A2I1HKX1</accession>
<sequence length="149" mass="17401">MSYNQRACVNHQKSMFNNKNFKNFRTIVEENRLTPEASTSHTVYTVYHANLLFNTWRYKAAKTIISYRHGKGYIINYQANGHDQILNREKSQQQIYDNIVQLTEEEVIEIPSIFSNPDSVEDQEITFGLTPPKIIIQIPAESEEKITPY</sequence>
<protein>
    <recommendedName>
        <fullName evidence="1">DUF8211 domain-containing protein</fullName>
    </recommendedName>
</protein>
<keyword evidence="3" id="KW-1185">Reference proteome</keyword>